<dbReference type="Proteomes" id="UP001642483">
    <property type="component" value="Unassembled WGS sequence"/>
</dbReference>
<evidence type="ECO:0000256" key="3">
    <source>
        <dbReference type="ARBA" id="ARBA00022737"/>
    </source>
</evidence>
<feature type="compositionally biased region" description="Basic residues" evidence="7">
    <location>
        <begin position="221"/>
        <end position="230"/>
    </location>
</feature>
<feature type="compositionally biased region" description="Basic residues" evidence="7">
    <location>
        <begin position="191"/>
        <end position="206"/>
    </location>
</feature>
<dbReference type="EMBL" id="CAWYQH010000163">
    <property type="protein sequence ID" value="CAK8696668.1"/>
    <property type="molecule type" value="Genomic_DNA"/>
</dbReference>
<feature type="region of interest" description="Disordered" evidence="7">
    <location>
        <begin position="166"/>
        <end position="230"/>
    </location>
</feature>
<evidence type="ECO:0000256" key="2">
    <source>
        <dbReference type="ARBA" id="ARBA00022664"/>
    </source>
</evidence>
<feature type="region of interest" description="Disordered" evidence="7">
    <location>
        <begin position="82"/>
        <end position="103"/>
    </location>
</feature>
<accession>A0ABP0GY33</accession>
<keyword evidence="10" id="KW-1185">Reference proteome</keyword>
<protein>
    <recommendedName>
        <fullName evidence="8">RRM domain-containing protein</fullName>
    </recommendedName>
</protein>
<evidence type="ECO:0000313" key="9">
    <source>
        <dbReference type="EMBL" id="CAK8696668.1"/>
    </source>
</evidence>
<name>A0ABP0GY33_CLALP</name>
<dbReference type="PANTHER" id="PTHR23003:SF62">
    <property type="entry name" value="SERINE_ARGININE (SR)-TYPE SHUTTLING MRNA BINDING PROTEIN NPL3"/>
    <property type="match status" value="1"/>
</dbReference>
<dbReference type="PANTHER" id="PTHR23003">
    <property type="entry name" value="RNA RECOGNITION MOTIF RRM DOMAIN CONTAINING PROTEIN"/>
    <property type="match status" value="1"/>
</dbReference>
<dbReference type="CDD" id="cd12338">
    <property type="entry name" value="RRM1_SRSF1_like"/>
    <property type="match status" value="1"/>
</dbReference>
<evidence type="ECO:0000313" key="10">
    <source>
        <dbReference type="Proteomes" id="UP001642483"/>
    </source>
</evidence>
<evidence type="ECO:0000256" key="5">
    <source>
        <dbReference type="ARBA" id="ARBA00023242"/>
    </source>
</evidence>
<dbReference type="Pfam" id="PF00076">
    <property type="entry name" value="RRM_1"/>
    <property type="match status" value="2"/>
</dbReference>
<sequence>MSRAGSTDCRIYVGNLPPDVRERDLDDLFYKYGAIRNIDLKNRRGTPYAFIDFEDCRDADDAVRGRNDYKFEGLRLKVERPRASAGRTSNNYVRGKPGPPSKRTEYRVVVEGLPSSGSWQDLKDHMREAGDVCYADVYRDGSGVVEFMNHDDMKFAVRHLDQTRFKSHEGETARITVKKERRSSSPDRSRSRSRSRSHSAGPRRRPSFSPKRSCSRSPNRAYRRYSRSRS</sequence>
<reference evidence="9 10" key="1">
    <citation type="submission" date="2024-02" db="EMBL/GenBank/DDBJ databases">
        <authorList>
            <person name="Daric V."/>
            <person name="Darras S."/>
        </authorList>
    </citation>
    <scope>NUCLEOTIDE SEQUENCE [LARGE SCALE GENOMIC DNA]</scope>
</reference>
<dbReference type="PROSITE" id="PS50102">
    <property type="entry name" value="RRM"/>
    <property type="match status" value="2"/>
</dbReference>
<keyword evidence="3" id="KW-0677">Repeat</keyword>
<dbReference type="InterPro" id="IPR012677">
    <property type="entry name" value="Nucleotide-bd_a/b_plait_sf"/>
</dbReference>
<feature type="compositionally biased region" description="Low complexity" evidence="7">
    <location>
        <begin position="207"/>
        <end position="220"/>
    </location>
</feature>
<dbReference type="Gene3D" id="3.30.70.330">
    <property type="match status" value="2"/>
</dbReference>
<dbReference type="InterPro" id="IPR050374">
    <property type="entry name" value="RRT5_SRSF_SR"/>
</dbReference>
<dbReference type="SMART" id="SM00360">
    <property type="entry name" value="RRM"/>
    <property type="match status" value="2"/>
</dbReference>
<keyword evidence="5" id="KW-0539">Nucleus</keyword>
<evidence type="ECO:0000256" key="1">
    <source>
        <dbReference type="ARBA" id="ARBA00004123"/>
    </source>
</evidence>
<dbReference type="InterPro" id="IPR035979">
    <property type="entry name" value="RBD_domain_sf"/>
</dbReference>
<organism evidence="9 10">
    <name type="scientific">Clavelina lepadiformis</name>
    <name type="common">Light-bulb sea squirt</name>
    <name type="synonym">Ascidia lepadiformis</name>
    <dbReference type="NCBI Taxonomy" id="159417"/>
    <lineage>
        <taxon>Eukaryota</taxon>
        <taxon>Metazoa</taxon>
        <taxon>Chordata</taxon>
        <taxon>Tunicata</taxon>
        <taxon>Ascidiacea</taxon>
        <taxon>Aplousobranchia</taxon>
        <taxon>Clavelinidae</taxon>
        <taxon>Clavelina</taxon>
    </lineage>
</organism>
<evidence type="ECO:0000256" key="7">
    <source>
        <dbReference type="SAM" id="MobiDB-lite"/>
    </source>
</evidence>
<dbReference type="SUPFAM" id="SSF54928">
    <property type="entry name" value="RNA-binding domain, RBD"/>
    <property type="match status" value="1"/>
</dbReference>
<keyword evidence="2" id="KW-0507">mRNA processing</keyword>
<evidence type="ECO:0000256" key="6">
    <source>
        <dbReference type="PROSITE-ProRule" id="PRU00176"/>
    </source>
</evidence>
<dbReference type="InterPro" id="IPR000504">
    <property type="entry name" value="RRM_dom"/>
</dbReference>
<evidence type="ECO:0000259" key="8">
    <source>
        <dbReference type="PROSITE" id="PS50102"/>
    </source>
</evidence>
<comment type="caution">
    <text evidence="9">The sequence shown here is derived from an EMBL/GenBank/DDBJ whole genome shotgun (WGS) entry which is preliminary data.</text>
</comment>
<feature type="domain" description="RRM" evidence="8">
    <location>
        <begin position="9"/>
        <end position="83"/>
    </location>
</feature>
<proteinExistence type="predicted"/>
<feature type="domain" description="RRM" evidence="8">
    <location>
        <begin position="106"/>
        <end position="180"/>
    </location>
</feature>
<evidence type="ECO:0000256" key="4">
    <source>
        <dbReference type="ARBA" id="ARBA00022884"/>
    </source>
</evidence>
<gene>
    <name evidence="9" type="ORF">CVLEPA_LOCUS30004</name>
</gene>
<comment type="subcellular location">
    <subcellularLocation>
        <location evidence="1">Nucleus</location>
    </subcellularLocation>
</comment>
<keyword evidence="4 6" id="KW-0694">RNA-binding</keyword>